<dbReference type="KEGG" id="nbe:Back2_19780"/>
<sequence>MNTLDWILALIVVMYALAGYWQGLIAGAFGVVGLLLGGWLGIVVAPTVMGHGGSVGTSLGALFIVIASASIGMALFQFVGVQLRDRLLWQPVRLLDHIGGSALSAAAALVVAWALGVGIQGSLQLGSFSREVRTSALLGEVNNLMPGGATGLLRRFNDLMASSNFPQYLDPYAPERIVSTGPVDPAILADPEIRRAGASVYKLRGANSCGRGVEGTGFLIAPGALMTNAHVVAGVGQPTVLINGTSVDAQVVYYNPDVDIAILHFYGTAGAPLHFTTSAVPDQKVAILGYPEDGPFNVQAARIRAEQRLRSQNIYGQGTVLRDTFSLRGLIRPGNSGGPVVDTNGHVVGVVFAASVTDASTGYALTASQVDGYLKYAGSQPDGQPWPTVSTGDCAS</sequence>
<protein>
    <submittedName>
        <fullName evidence="6">Serine protease</fullName>
    </submittedName>
</protein>
<dbReference type="EMBL" id="AP019307">
    <property type="protein sequence ID" value="BBH17691.1"/>
    <property type="molecule type" value="Genomic_DNA"/>
</dbReference>
<dbReference type="GO" id="GO:0009403">
    <property type="term" value="P:toxin biosynthetic process"/>
    <property type="evidence" value="ECO:0007669"/>
    <property type="project" value="InterPro"/>
</dbReference>
<keyword evidence="6" id="KW-0378">Hydrolase</keyword>
<organism evidence="6 7">
    <name type="scientific">Nocardioides baekrokdamisoli</name>
    <dbReference type="NCBI Taxonomy" id="1804624"/>
    <lineage>
        <taxon>Bacteria</taxon>
        <taxon>Bacillati</taxon>
        <taxon>Actinomycetota</taxon>
        <taxon>Actinomycetes</taxon>
        <taxon>Propionibacteriales</taxon>
        <taxon>Nocardioidaceae</taxon>
        <taxon>Nocardioides</taxon>
    </lineage>
</organism>
<keyword evidence="2 5" id="KW-0812">Transmembrane</keyword>
<evidence type="ECO:0000256" key="4">
    <source>
        <dbReference type="ARBA" id="ARBA00023136"/>
    </source>
</evidence>
<evidence type="ECO:0000313" key="6">
    <source>
        <dbReference type="EMBL" id="BBH17691.1"/>
    </source>
</evidence>
<evidence type="ECO:0000256" key="3">
    <source>
        <dbReference type="ARBA" id="ARBA00022989"/>
    </source>
</evidence>
<evidence type="ECO:0000256" key="5">
    <source>
        <dbReference type="SAM" id="Phobius"/>
    </source>
</evidence>
<dbReference type="GO" id="GO:0004252">
    <property type="term" value="F:serine-type endopeptidase activity"/>
    <property type="evidence" value="ECO:0007669"/>
    <property type="project" value="InterPro"/>
</dbReference>
<dbReference type="GO" id="GO:0006508">
    <property type="term" value="P:proteolysis"/>
    <property type="evidence" value="ECO:0007669"/>
    <property type="project" value="UniProtKB-KW"/>
</dbReference>
<dbReference type="RefSeq" id="WP_125569036.1">
    <property type="nucleotide sequence ID" value="NZ_AP019307.1"/>
</dbReference>
<evidence type="ECO:0000313" key="7">
    <source>
        <dbReference type="Proteomes" id="UP000271573"/>
    </source>
</evidence>
<evidence type="ECO:0000256" key="2">
    <source>
        <dbReference type="ARBA" id="ARBA00022692"/>
    </source>
</evidence>
<keyword evidence="6" id="KW-0645">Protease</keyword>
<dbReference type="InterPro" id="IPR043504">
    <property type="entry name" value="Peptidase_S1_PA_chymotrypsin"/>
</dbReference>
<dbReference type="InterPro" id="IPR009003">
    <property type="entry name" value="Peptidase_S1_PA"/>
</dbReference>
<keyword evidence="7" id="KW-1185">Reference proteome</keyword>
<name>A0A3G9IVI6_9ACTN</name>
<dbReference type="GO" id="GO:0016020">
    <property type="term" value="C:membrane"/>
    <property type="evidence" value="ECO:0007669"/>
    <property type="project" value="UniProtKB-SubCell"/>
</dbReference>
<dbReference type="OrthoDB" id="9766361at2"/>
<reference evidence="6 7" key="1">
    <citation type="submission" date="2018-11" db="EMBL/GenBank/DDBJ databases">
        <title>Complete genome sequence of Nocardioides baekrokdamisoli strain KCTC 39748.</title>
        <authorList>
            <person name="Kang S.W."/>
            <person name="Lee K.C."/>
            <person name="Kim K.K."/>
            <person name="Kim J.S."/>
            <person name="Kim D.S."/>
            <person name="Ko S.H."/>
            <person name="Yang S.H."/>
            <person name="Shin Y.K."/>
            <person name="Lee J.S."/>
        </authorList>
    </citation>
    <scope>NUCLEOTIDE SEQUENCE [LARGE SCALE GENOMIC DNA]</scope>
    <source>
        <strain evidence="6 7">KCTC 39748</strain>
    </source>
</reference>
<accession>A0A3G9IVI6</accession>
<keyword evidence="3 5" id="KW-1133">Transmembrane helix</keyword>
<dbReference type="Pfam" id="PF13365">
    <property type="entry name" value="Trypsin_2"/>
    <property type="match status" value="1"/>
</dbReference>
<dbReference type="Pfam" id="PF02674">
    <property type="entry name" value="Colicin_V"/>
    <property type="match status" value="1"/>
</dbReference>
<dbReference type="PANTHER" id="PTHR43019:SF23">
    <property type="entry name" value="PROTEASE DO-LIKE 5, CHLOROPLASTIC"/>
    <property type="match status" value="1"/>
</dbReference>
<dbReference type="PRINTS" id="PR00834">
    <property type="entry name" value="PROTEASES2C"/>
</dbReference>
<keyword evidence="4 5" id="KW-0472">Membrane</keyword>
<feature type="transmembrane region" description="Helical" evidence="5">
    <location>
        <begin position="102"/>
        <end position="123"/>
    </location>
</feature>
<comment type="subcellular location">
    <subcellularLocation>
        <location evidence="1">Membrane</location>
        <topology evidence="1">Multi-pass membrane protein</topology>
    </subcellularLocation>
</comment>
<feature type="transmembrane region" description="Helical" evidence="5">
    <location>
        <begin position="6"/>
        <end position="21"/>
    </location>
</feature>
<dbReference type="InterPro" id="IPR003825">
    <property type="entry name" value="Colicin-V_CvpA"/>
</dbReference>
<feature type="transmembrane region" description="Helical" evidence="5">
    <location>
        <begin position="28"/>
        <end position="49"/>
    </location>
</feature>
<proteinExistence type="predicted"/>
<dbReference type="InterPro" id="IPR047680">
    <property type="entry name" value="MarP-like"/>
</dbReference>
<gene>
    <name evidence="6" type="ORF">Back2_19780</name>
</gene>
<evidence type="ECO:0000256" key="1">
    <source>
        <dbReference type="ARBA" id="ARBA00004141"/>
    </source>
</evidence>
<dbReference type="SUPFAM" id="SSF50494">
    <property type="entry name" value="Trypsin-like serine proteases"/>
    <property type="match status" value="1"/>
</dbReference>
<dbReference type="Proteomes" id="UP000271573">
    <property type="component" value="Chromosome"/>
</dbReference>
<feature type="transmembrane region" description="Helical" evidence="5">
    <location>
        <begin position="61"/>
        <end position="81"/>
    </location>
</feature>
<dbReference type="Gene3D" id="2.40.10.10">
    <property type="entry name" value="Trypsin-like serine proteases"/>
    <property type="match status" value="2"/>
</dbReference>
<dbReference type="PANTHER" id="PTHR43019">
    <property type="entry name" value="SERINE ENDOPROTEASE DEGS"/>
    <property type="match status" value="1"/>
</dbReference>
<dbReference type="NCBIfam" id="NF033740">
    <property type="entry name" value="MarP_fam_protase"/>
    <property type="match status" value="1"/>
</dbReference>
<dbReference type="AlphaFoldDB" id="A0A3G9IVI6"/>
<dbReference type="InterPro" id="IPR001940">
    <property type="entry name" value="Peptidase_S1C"/>
</dbReference>